<evidence type="ECO:0000256" key="2">
    <source>
        <dbReference type="ARBA" id="ARBA00022692"/>
    </source>
</evidence>
<feature type="region of interest" description="Disordered" evidence="7">
    <location>
        <begin position="454"/>
        <end position="484"/>
    </location>
</feature>
<dbReference type="InterPro" id="IPR052606">
    <property type="entry name" value="DnaJ_domain_protein"/>
</dbReference>
<dbReference type="InterPro" id="IPR001623">
    <property type="entry name" value="DnaJ_domain"/>
</dbReference>
<dbReference type="PROSITE" id="PS50076">
    <property type="entry name" value="DNAJ_2"/>
    <property type="match status" value="1"/>
</dbReference>
<protein>
    <submittedName>
        <fullName evidence="13">DnaJ homolog subfamily C member 1</fullName>
    </submittedName>
</protein>
<feature type="region of interest" description="Disordered" evidence="7">
    <location>
        <begin position="247"/>
        <end position="304"/>
    </location>
</feature>
<dbReference type="CDD" id="cd06257">
    <property type="entry name" value="DnaJ"/>
    <property type="match status" value="1"/>
</dbReference>
<reference evidence="13" key="1">
    <citation type="submission" date="2021-05" db="EMBL/GenBank/DDBJ databases">
        <authorList>
            <person name="Alioto T."/>
            <person name="Alioto T."/>
            <person name="Gomez Garrido J."/>
        </authorList>
    </citation>
    <scope>NUCLEOTIDE SEQUENCE</scope>
</reference>
<dbReference type="InterPro" id="IPR009057">
    <property type="entry name" value="Homeodomain-like_sf"/>
</dbReference>
<dbReference type="Gene3D" id="1.10.287.110">
    <property type="entry name" value="DnaJ domain"/>
    <property type="match status" value="1"/>
</dbReference>
<accession>A0A8D9BS24</accession>
<evidence type="ECO:0000256" key="1">
    <source>
        <dbReference type="ARBA" id="ARBA00004123"/>
    </source>
</evidence>
<dbReference type="AlphaFoldDB" id="A0A8D9BS24"/>
<feature type="domain" description="Myb-like" evidence="11">
    <location>
        <begin position="402"/>
        <end position="450"/>
    </location>
</feature>
<evidence type="ECO:0000259" key="10">
    <source>
        <dbReference type="PROSITE" id="PS50076"/>
    </source>
</evidence>
<dbReference type="InterPro" id="IPR018253">
    <property type="entry name" value="DnaJ_domain_CS"/>
</dbReference>
<keyword evidence="4 8" id="KW-1133">Transmembrane helix</keyword>
<dbReference type="Gene3D" id="1.10.10.60">
    <property type="entry name" value="Homeodomain-like"/>
    <property type="match status" value="2"/>
</dbReference>
<dbReference type="SUPFAM" id="SSF46689">
    <property type="entry name" value="Homeodomain-like"/>
    <property type="match status" value="2"/>
</dbReference>
<dbReference type="PRINTS" id="PR00625">
    <property type="entry name" value="JDOMAIN"/>
</dbReference>
<dbReference type="SUPFAM" id="SSF46565">
    <property type="entry name" value="Chaperone J-domain"/>
    <property type="match status" value="1"/>
</dbReference>
<feature type="region of interest" description="Disordered" evidence="7">
    <location>
        <begin position="162"/>
        <end position="197"/>
    </location>
</feature>
<feature type="transmembrane region" description="Helical" evidence="8">
    <location>
        <begin position="128"/>
        <end position="151"/>
    </location>
</feature>
<evidence type="ECO:0000256" key="5">
    <source>
        <dbReference type="ARBA" id="ARBA00023136"/>
    </source>
</evidence>
<feature type="compositionally biased region" description="Basic residues" evidence="7">
    <location>
        <begin position="164"/>
        <end position="174"/>
    </location>
</feature>
<dbReference type="PANTHER" id="PTHR44653:SF2">
    <property type="entry name" value="DNAJ HOMOLOG SUBFAMILY C MEMBER 1"/>
    <property type="match status" value="1"/>
</dbReference>
<keyword evidence="3 9" id="KW-0732">Signal</keyword>
<dbReference type="InterPro" id="IPR036869">
    <property type="entry name" value="J_dom_sf"/>
</dbReference>
<feature type="compositionally biased region" description="Basic and acidic residues" evidence="7">
    <location>
        <begin position="454"/>
        <end position="471"/>
    </location>
</feature>
<keyword evidence="5 8" id="KW-0472">Membrane</keyword>
<evidence type="ECO:0000256" key="6">
    <source>
        <dbReference type="ARBA" id="ARBA00037847"/>
    </source>
</evidence>
<dbReference type="EMBL" id="HBUF01657306">
    <property type="protein sequence ID" value="CAG6788027.1"/>
    <property type="molecule type" value="Transcribed_RNA"/>
</dbReference>
<feature type="compositionally biased region" description="Polar residues" evidence="7">
    <location>
        <begin position="280"/>
        <end position="304"/>
    </location>
</feature>
<dbReference type="GO" id="GO:0012505">
    <property type="term" value="C:endomembrane system"/>
    <property type="evidence" value="ECO:0007669"/>
    <property type="project" value="UniProtKB-SubCell"/>
</dbReference>
<comment type="subcellular location">
    <subcellularLocation>
        <location evidence="6">Endomembrane system</location>
        <topology evidence="6">Single-pass membrane protein</topology>
    </subcellularLocation>
    <subcellularLocation>
        <location evidence="1">Nucleus</location>
    </subcellularLocation>
</comment>
<dbReference type="PROSITE" id="PS51293">
    <property type="entry name" value="SANT"/>
    <property type="match status" value="1"/>
</dbReference>
<dbReference type="Pfam" id="PF00226">
    <property type="entry name" value="DnaJ"/>
    <property type="match status" value="1"/>
</dbReference>
<evidence type="ECO:0000256" key="7">
    <source>
        <dbReference type="SAM" id="MobiDB-lite"/>
    </source>
</evidence>
<evidence type="ECO:0000313" key="13">
    <source>
        <dbReference type="EMBL" id="CAG6788027.1"/>
    </source>
</evidence>
<feature type="compositionally biased region" description="Low complexity" evidence="7">
    <location>
        <begin position="179"/>
        <end position="193"/>
    </location>
</feature>
<dbReference type="InterPro" id="IPR017884">
    <property type="entry name" value="SANT_dom"/>
</dbReference>
<feature type="signal peptide" evidence="9">
    <location>
        <begin position="1"/>
        <end position="24"/>
    </location>
</feature>
<evidence type="ECO:0000259" key="12">
    <source>
        <dbReference type="PROSITE" id="PS51293"/>
    </source>
</evidence>
<evidence type="ECO:0000256" key="9">
    <source>
        <dbReference type="SAM" id="SignalP"/>
    </source>
</evidence>
<evidence type="ECO:0000256" key="4">
    <source>
        <dbReference type="ARBA" id="ARBA00022989"/>
    </source>
</evidence>
<proteinExistence type="predicted"/>
<feature type="domain" description="SANT" evidence="12">
    <location>
        <begin position="398"/>
        <end position="454"/>
    </location>
</feature>
<feature type="chain" id="PRO_5036262873" evidence="9">
    <location>
        <begin position="25"/>
        <end position="484"/>
    </location>
</feature>
<dbReference type="Pfam" id="PF23082">
    <property type="entry name" value="Myb_DNA-binding_2"/>
    <property type="match status" value="1"/>
</dbReference>
<dbReference type="SMART" id="SM00271">
    <property type="entry name" value="DnaJ"/>
    <property type="match status" value="1"/>
</dbReference>
<dbReference type="PANTHER" id="PTHR44653">
    <property type="entry name" value="DNAJ HOMOLOG SUBFAMILY C MEMBER 1"/>
    <property type="match status" value="1"/>
</dbReference>
<dbReference type="PROSITE" id="PS50090">
    <property type="entry name" value="MYB_LIKE"/>
    <property type="match status" value="1"/>
</dbReference>
<dbReference type="EMBL" id="HBUF01657307">
    <property type="protein sequence ID" value="CAG6788028.1"/>
    <property type="molecule type" value="Transcribed_RNA"/>
</dbReference>
<dbReference type="PROSITE" id="PS00636">
    <property type="entry name" value="DNAJ_1"/>
    <property type="match status" value="1"/>
</dbReference>
<name>A0A8D9BS24_9HEMI</name>
<dbReference type="CDD" id="cd00167">
    <property type="entry name" value="SANT"/>
    <property type="match status" value="2"/>
</dbReference>
<dbReference type="SMART" id="SM00717">
    <property type="entry name" value="SANT"/>
    <property type="match status" value="2"/>
</dbReference>
<sequence>MKSMFYSIPCIIIVVLCHSNQVGAWDSDQLHVFDVVEEVKQNFYELLEIPKDADLGKIKKAFRKLSLVLHPDKSDAPDAEIKFRQLVSVYDVLRDSNKRSHYNQVLENGLPDWRSAVYYFRRVRKMGLAEMSIILFVIISIGQYLVSWASYAEKQFTLNEMRNKKQGRKPKKNKGKDLSSGGDRSSGGNASAAPESFEEYLEQSPAPSIKNTLPVQIPCLIWFLVIKLPPLVYVQVGEYLRQRRERSLAESQSSDESEPEPELLRGPRKRRGKGFVLPEVSTSGETTPVKSSPQPARPTVQSTLPPIPVSGGLWTDDDLVELIRLVKKYPQGTPNRWDKIAEQIQRSVGEITFMANKIKEQGYKIPSQNEDKAEVNLEDDVKKVKKRAEDSTESKLAATMKPWNAMEQKSLENALKKYPKGCVGDRWEKISNSVPGRTKEECVLRYKQLFKALKEKKGNEEKENQDKKCEETTVEQSSMSTPSI</sequence>
<feature type="compositionally biased region" description="Polar residues" evidence="7">
    <location>
        <begin position="474"/>
        <end position="484"/>
    </location>
</feature>
<evidence type="ECO:0000256" key="3">
    <source>
        <dbReference type="ARBA" id="ARBA00022729"/>
    </source>
</evidence>
<dbReference type="Pfam" id="PF00249">
    <property type="entry name" value="Myb_DNA-binding"/>
    <property type="match status" value="1"/>
</dbReference>
<dbReference type="GO" id="GO:0005634">
    <property type="term" value="C:nucleus"/>
    <property type="evidence" value="ECO:0007669"/>
    <property type="project" value="UniProtKB-SubCell"/>
</dbReference>
<dbReference type="InterPro" id="IPR001005">
    <property type="entry name" value="SANT/Myb"/>
</dbReference>
<feature type="domain" description="J" evidence="10">
    <location>
        <begin position="42"/>
        <end position="106"/>
    </location>
</feature>
<evidence type="ECO:0000256" key="8">
    <source>
        <dbReference type="SAM" id="Phobius"/>
    </source>
</evidence>
<evidence type="ECO:0000259" key="11">
    <source>
        <dbReference type="PROSITE" id="PS50090"/>
    </source>
</evidence>
<keyword evidence="2 8" id="KW-0812">Transmembrane</keyword>
<organism evidence="13">
    <name type="scientific">Cacopsylla melanoneura</name>
    <dbReference type="NCBI Taxonomy" id="428564"/>
    <lineage>
        <taxon>Eukaryota</taxon>
        <taxon>Metazoa</taxon>
        <taxon>Ecdysozoa</taxon>
        <taxon>Arthropoda</taxon>
        <taxon>Hexapoda</taxon>
        <taxon>Insecta</taxon>
        <taxon>Pterygota</taxon>
        <taxon>Neoptera</taxon>
        <taxon>Paraneoptera</taxon>
        <taxon>Hemiptera</taxon>
        <taxon>Sternorrhyncha</taxon>
        <taxon>Psylloidea</taxon>
        <taxon>Psyllidae</taxon>
        <taxon>Psyllinae</taxon>
        <taxon>Cacopsylla</taxon>
    </lineage>
</organism>